<keyword evidence="3" id="KW-1185">Reference proteome</keyword>
<dbReference type="Proteomes" id="UP001500058">
    <property type="component" value="Unassembled WGS sequence"/>
</dbReference>
<evidence type="ECO:0000313" key="3">
    <source>
        <dbReference type="Proteomes" id="UP001500058"/>
    </source>
</evidence>
<proteinExistence type="predicted"/>
<sequence>MLYSADTPAVRELNERYGPESDPRGGSIKSRSENWDRIEPHLEDAMAWEALSEEERARAINQLKSEVPAGREVNIEPIYSAESPIFDVGADSSEPGYGAVRPSPRPGPPPTPPGGS</sequence>
<reference evidence="2 3" key="1">
    <citation type="journal article" date="2019" name="Int. J. Syst. Evol. Microbiol.">
        <title>The Global Catalogue of Microorganisms (GCM) 10K type strain sequencing project: providing services to taxonomists for standard genome sequencing and annotation.</title>
        <authorList>
            <consortium name="The Broad Institute Genomics Platform"/>
            <consortium name="The Broad Institute Genome Sequencing Center for Infectious Disease"/>
            <person name="Wu L."/>
            <person name="Ma J."/>
        </authorList>
    </citation>
    <scope>NUCLEOTIDE SEQUENCE [LARGE SCALE GENOMIC DNA]</scope>
    <source>
        <strain evidence="2 3">JCM 6921</strain>
    </source>
</reference>
<name>A0ABN3I8E6_9ACTN</name>
<comment type="caution">
    <text evidence="2">The sequence shown here is derived from an EMBL/GenBank/DDBJ whole genome shotgun (WGS) entry which is preliminary data.</text>
</comment>
<feature type="compositionally biased region" description="Pro residues" evidence="1">
    <location>
        <begin position="103"/>
        <end position="116"/>
    </location>
</feature>
<feature type="region of interest" description="Disordered" evidence="1">
    <location>
        <begin position="83"/>
        <end position="116"/>
    </location>
</feature>
<feature type="compositionally biased region" description="Basic and acidic residues" evidence="1">
    <location>
        <begin position="12"/>
        <end position="23"/>
    </location>
</feature>
<gene>
    <name evidence="2" type="ORF">GCM10010420_24340</name>
</gene>
<evidence type="ECO:0000256" key="1">
    <source>
        <dbReference type="SAM" id="MobiDB-lite"/>
    </source>
</evidence>
<evidence type="ECO:0000313" key="2">
    <source>
        <dbReference type="EMBL" id="GAA2397485.1"/>
    </source>
</evidence>
<feature type="region of interest" description="Disordered" evidence="1">
    <location>
        <begin position="1"/>
        <end position="33"/>
    </location>
</feature>
<organism evidence="2 3">
    <name type="scientific">Streptomyces glaucosporus</name>
    <dbReference type="NCBI Taxonomy" id="284044"/>
    <lineage>
        <taxon>Bacteria</taxon>
        <taxon>Bacillati</taxon>
        <taxon>Actinomycetota</taxon>
        <taxon>Actinomycetes</taxon>
        <taxon>Kitasatosporales</taxon>
        <taxon>Streptomycetaceae</taxon>
        <taxon>Streptomyces</taxon>
    </lineage>
</organism>
<protein>
    <submittedName>
        <fullName evidence="2">Uncharacterized protein</fullName>
    </submittedName>
</protein>
<accession>A0ABN3I8E6</accession>
<dbReference type="EMBL" id="BAAATJ010000009">
    <property type="protein sequence ID" value="GAA2397485.1"/>
    <property type="molecule type" value="Genomic_DNA"/>
</dbReference>